<dbReference type="AlphaFoldDB" id="A0A7R9LCZ0"/>
<gene>
    <name evidence="2" type="ORF">ONB1V03_LOCUS1910</name>
</gene>
<dbReference type="PANTHER" id="PTHR13490:SF0">
    <property type="entry name" value="SMALL RIBOSOMAL SUBUNIT PROTEIN MS35"/>
    <property type="match status" value="1"/>
</dbReference>
<feature type="domain" description="Small ribosomal subunit protein mS35 mitochondrial conserved" evidence="1">
    <location>
        <begin position="198"/>
        <end position="269"/>
    </location>
</feature>
<dbReference type="OrthoDB" id="283424at2759"/>
<dbReference type="GO" id="GO:0032543">
    <property type="term" value="P:mitochondrial translation"/>
    <property type="evidence" value="ECO:0007669"/>
    <property type="project" value="InterPro"/>
</dbReference>
<dbReference type="EMBL" id="OC915219">
    <property type="protein sequence ID" value="CAD7639308.1"/>
    <property type="molecule type" value="Genomic_DNA"/>
</dbReference>
<dbReference type="GO" id="GO:0003735">
    <property type="term" value="F:structural constituent of ribosome"/>
    <property type="evidence" value="ECO:0007669"/>
    <property type="project" value="InterPro"/>
</dbReference>
<accession>A0A7R9LCZ0</accession>
<dbReference type="Pfam" id="PF10213">
    <property type="entry name" value="MRP-S28"/>
    <property type="match status" value="1"/>
</dbReference>
<protein>
    <recommendedName>
        <fullName evidence="1">Small ribosomal subunit protein mS35 mitochondrial conserved domain-containing protein</fullName>
    </recommendedName>
</protein>
<evidence type="ECO:0000313" key="2">
    <source>
        <dbReference type="EMBL" id="CAD7639308.1"/>
    </source>
</evidence>
<dbReference type="EMBL" id="CAJPVJ010000394">
    <property type="protein sequence ID" value="CAG2162314.1"/>
    <property type="molecule type" value="Genomic_DNA"/>
</dbReference>
<organism evidence="2">
    <name type="scientific">Oppiella nova</name>
    <dbReference type="NCBI Taxonomy" id="334625"/>
    <lineage>
        <taxon>Eukaryota</taxon>
        <taxon>Metazoa</taxon>
        <taxon>Ecdysozoa</taxon>
        <taxon>Arthropoda</taxon>
        <taxon>Chelicerata</taxon>
        <taxon>Arachnida</taxon>
        <taxon>Acari</taxon>
        <taxon>Acariformes</taxon>
        <taxon>Sarcoptiformes</taxon>
        <taxon>Oribatida</taxon>
        <taxon>Brachypylina</taxon>
        <taxon>Oppioidea</taxon>
        <taxon>Oppiidae</taxon>
        <taxon>Oppiella</taxon>
    </lineage>
</organism>
<dbReference type="Proteomes" id="UP000728032">
    <property type="component" value="Unassembled WGS sequence"/>
</dbReference>
<sequence length="347" mass="40991">MANHVFNQLCPHKRFAFWSTNPYFKFLRLCSTGSETNVINDWHQSVQDLKSDPNEESFPKLNLIAEKTAKRAERKNYFGEIRNPRYKRMKTSQDWTSVWPTARVFHPSTVPLPLHMGWTIPDSAEVPTGKYHNPELLKIPNFLHLSPLAIQKHCEALKPFCTQWPKGLETDRKCDKHFPIEIKTQEFVFSGTSIRWPAYRIVELSLKMSDLPLDDHSRDKMRRLLMEKYDAKSDTIIITASKCPTRRQNYEYAVYLLTAVFFESLKVEDWEAEKAESDWEHFYWSESQSKKSIVSYMKQIKPDLKEEDILNDERIKSFAESVSRLQDQKEDKINLENYKKNVLQIIF</sequence>
<name>A0A7R9LCZ0_9ACAR</name>
<dbReference type="InterPro" id="IPR039848">
    <property type="entry name" value="Ribosomal_mS35_mt"/>
</dbReference>
<keyword evidence="3" id="KW-1185">Reference proteome</keyword>
<dbReference type="PANTHER" id="PTHR13490">
    <property type="entry name" value="MITOCHONDRIAL 28S RIBOSOMAL PROTEIN S28"/>
    <property type="match status" value="1"/>
</dbReference>
<dbReference type="GO" id="GO:0005763">
    <property type="term" value="C:mitochondrial small ribosomal subunit"/>
    <property type="evidence" value="ECO:0007669"/>
    <property type="project" value="TreeGrafter"/>
</dbReference>
<evidence type="ECO:0000313" key="3">
    <source>
        <dbReference type="Proteomes" id="UP000728032"/>
    </source>
</evidence>
<dbReference type="InterPro" id="IPR019349">
    <property type="entry name" value="Ribosomal_mS35_mit"/>
</dbReference>
<evidence type="ECO:0000259" key="1">
    <source>
        <dbReference type="Pfam" id="PF10213"/>
    </source>
</evidence>
<proteinExistence type="predicted"/>
<reference evidence="2" key="1">
    <citation type="submission" date="2020-11" db="EMBL/GenBank/DDBJ databases">
        <authorList>
            <person name="Tran Van P."/>
        </authorList>
    </citation>
    <scope>NUCLEOTIDE SEQUENCE</scope>
</reference>